<reference evidence="5" key="2">
    <citation type="submission" date="2023-05" db="EMBL/GenBank/DDBJ databases">
        <authorList>
            <person name="Schelkunov M.I."/>
        </authorList>
    </citation>
    <scope>NUCLEOTIDE SEQUENCE</scope>
    <source>
        <strain evidence="5">Hsosn_3</strain>
        <tissue evidence="5">Leaf</tissue>
    </source>
</reference>
<dbReference type="AlphaFoldDB" id="A0AAD8IR32"/>
<evidence type="ECO:0000256" key="4">
    <source>
        <dbReference type="ARBA" id="ARBA00022737"/>
    </source>
</evidence>
<evidence type="ECO:0000313" key="5">
    <source>
        <dbReference type="EMBL" id="KAK1390564.1"/>
    </source>
</evidence>
<gene>
    <name evidence="5" type="ORF">POM88_018742</name>
</gene>
<keyword evidence="2" id="KW-0964">Secreted</keyword>
<dbReference type="SUPFAM" id="SSF52058">
    <property type="entry name" value="L domain-like"/>
    <property type="match status" value="1"/>
</dbReference>
<organism evidence="5 6">
    <name type="scientific">Heracleum sosnowskyi</name>
    <dbReference type="NCBI Taxonomy" id="360622"/>
    <lineage>
        <taxon>Eukaryota</taxon>
        <taxon>Viridiplantae</taxon>
        <taxon>Streptophyta</taxon>
        <taxon>Embryophyta</taxon>
        <taxon>Tracheophyta</taxon>
        <taxon>Spermatophyta</taxon>
        <taxon>Magnoliopsida</taxon>
        <taxon>eudicotyledons</taxon>
        <taxon>Gunneridae</taxon>
        <taxon>Pentapetalae</taxon>
        <taxon>asterids</taxon>
        <taxon>campanulids</taxon>
        <taxon>Apiales</taxon>
        <taxon>Apiaceae</taxon>
        <taxon>Apioideae</taxon>
        <taxon>apioid superclade</taxon>
        <taxon>Tordylieae</taxon>
        <taxon>Tordyliinae</taxon>
        <taxon>Heracleum</taxon>
    </lineage>
</organism>
<dbReference type="EMBL" id="JAUIZM010000004">
    <property type="protein sequence ID" value="KAK1390564.1"/>
    <property type="molecule type" value="Genomic_DNA"/>
</dbReference>
<evidence type="ECO:0000256" key="3">
    <source>
        <dbReference type="ARBA" id="ARBA00022729"/>
    </source>
</evidence>
<evidence type="ECO:0000256" key="2">
    <source>
        <dbReference type="ARBA" id="ARBA00022525"/>
    </source>
</evidence>
<accession>A0AAD8IR32</accession>
<reference evidence="5" key="1">
    <citation type="submission" date="2023-02" db="EMBL/GenBank/DDBJ databases">
        <title>Genome of toxic invasive species Heracleum sosnowskyi carries increased number of genes despite the absence of recent whole-genome duplications.</title>
        <authorList>
            <person name="Schelkunov M."/>
            <person name="Shtratnikova V."/>
            <person name="Makarenko M."/>
            <person name="Klepikova A."/>
            <person name="Omelchenko D."/>
            <person name="Novikova G."/>
            <person name="Obukhova E."/>
            <person name="Bogdanov V."/>
            <person name="Penin A."/>
            <person name="Logacheva M."/>
        </authorList>
    </citation>
    <scope>NUCLEOTIDE SEQUENCE</scope>
    <source>
        <strain evidence="5">Hsosn_3</strain>
        <tissue evidence="5">Leaf</tissue>
    </source>
</reference>
<keyword evidence="4" id="KW-0677">Repeat</keyword>
<keyword evidence="6" id="KW-1185">Reference proteome</keyword>
<dbReference type="InterPro" id="IPR032675">
    <property type="entry name" value="LRR_dom_sf"/>
</dbReference>
<comment type="caution">
    <text evidence="5">The sequence shown here is derived from an EMBL/GenBank/DDBJ whole genome shotgun (WGS) entry which is preliminary data.</text>
</comment>
<evidence type="ECO:0000256" key="1">
    <source>
        <dbReference type="ARBA" id="ARBA00004613"/>
    </source>
</evidence>
<dbReference type="InterPro" id="IPR051582">
    <property type="entry name" value="LRR_extensin-like_regulator"/>
</dbReference>
<keyword evidence="3" id="KW-0732">Signal</keyword>
<name>A0AAD8IR32_9APIA</name>
<evidence type="ECO:0000313" key="6">
    <source>
        <dbReference type="Proteomes" id="UP001237642"/>
    </source>
</evidence>
<dbReference type="InterPro" id="IPR001611">
    <property type="entry name" value="Leu-rich_rpt"/>
</dbReference>
<protein>
    <submittedName>
        <fullName evidence="5">Uncharacterized protein</fullName>
    </submittedName>
</protein>
<comment type="subcellular location">
    <subcellularLocation>
        <location evidence="1">Secreted</location>
    </subcellularLocation>
</comment>
<dbReference type="PANTHER" id="PTHR32093:SF121">
    <property type="entry name" value="LEUCINE-RICH REPEAT EXTENSIN-LIKE PROTEIN 6"/>
    <property type="match status" value="1"/>
</dbReference>
<dbReference type="Proteomes" id="UP001237642">
    <property type="component" value="Unassembled WGS sequence"/>
</dbReference>
<proteinExistence type="predicted"/>
<dbReference type="PANTHER" id="PTHR32093">
    <property type="entry name" value="LEUCINE-RICH REPEAT EXTENSIN-LIKE PROTEIN 3-RELATED"/>
    <property type="match status" value="1"/>
</dbReference>
<dbReference type="Gene3D" id="3.80.10.10">
    <property type="entry name" value="Ribonuclease Inhibitor"/>
    <property type="match status" value="1"/>
</dbReference>
<sequence>MADMHVAVVDNVVPVVENVPVVDKAWLDLNLVLLYELDISNNLFSGSFPNVVLSLPSLKFLDIRFNNFKGKVPSGLYDLKLDALFINNNNFQFSLPKNFGNSPVSVVVLANNKINGCFPESIAKMKKTLNELIISNSNLVGCLPPEIELQAY</sequence>
<dbReference type="GO" id="GO:0005576">
    <property type="term" value="C:extracellular region"/>
    <property type="evidence" value="ECO:0007669"/>
    <property type="project" value="UniProtKB-SubCell"/>
</dbReference>
<dbReference type="Pfam" id="PF00560">
    <property type="entry name" value="LRR_1"/>
    <property type="match status" value="2"/>
</dbReference>